<dbReference type="Proteomes" id="UP001139486">
    <property type="component" value="Unassembled WGS sequence"/>
</dbReference>
<keyword evidence="1" id="KW-0732">Signal</keyword>
<name>A0A9X2KT93_9SPHN</name>
<dbReference type="AlphaFoldDB" id="A0A9X2KT93"/>
<protein>
    <submittedName>
        <fullName evidence="2">Uncharacterized protein</fullName>
    </submittedName>
</protein>
<reference evidence="2" key="1">
    <citation type="submission" date="2022-05" db="EMBL/GenBank/DDBJ databases">
        <title>Sphingomonas sp. strain RP10 Genome sequencing and assembly.</title>
        <authorList>
            <person name="Kim I."/>
        </authorList>
    </citation>
    <scope>NUCLEOTIDE SEQUENCE</scope>
    <source>
        <strain evidence="2">RP10</strain>
    </source>
</reference>
<evidence type="ECO:0000313" key="3">
    <source>
        <dbReference type="Proteomes" id="UP001139486"/>
    </source>
</evidence>
<comment type="caution">
    <text evidence="2">The sequence shown here is derived from an EMBL/GenBank/DDBJ whole genome shotgun (WGS) entry which is preliminary data.</text>
</comment>
<feature type="signal peptide" evidence="1">
    <location>
        <begin position="1"/>
        <end position="25"/>
    </location>
</feature>
<dbReference type="RefSeq" id="WP_254288655.1">
    <property type="nucleotide sequence ID" value="NZ_JAMLDY010000007.1"/>
</dbReference>
<evidence type="ECO:0000313" key="2">
    <source>
        <dbReference type="EMBL" id="MCP3734653.1"/>
    </source>
</evidence>
<keyword evidence="3" id="KW-1185">Reference proteome</keyword>
<organism evidence="2 3">
    <name type="scientific">Sphingomonas liriopis</name>
    <dbReference type="NCBI Taxonomy" id="2949094"/>
    <lineage>
        <taxon>Bacteria</taxon>
        <taxon>Pseudomonadati</taxon>
        <taxon>Pseudomonadota</taxon>
        <taxon>Alphaproteobacteria</taxon>
        <taxon>Sphingomonadales</taxon>
        <taxon>Sphingomonadaceae</taxon>
        <taxon>Sphingomonas</taxon>
    </lineage>
</organism>
<proteinExistence type="predicted"/>
<dbReference type="EMBL" id="JAMLDY010000007">
    <property type="protein sequence ID" value="MCP3734653.1"/>
    <property type="molecule type" value="Genomic_DNA"/>
</dbReference>
<accession>A0A9X2KT93</accession>
<dbReference type="Gene3D" id="2.120.10.70">
    <property type="entry name" value="Fucose-specific lectin"/>
    <property type="match status" value="1"/>
</dbReference>
<gene>
    <name evidence="2" type="ORF">M9979_07185</name>
</gene>
<feature type="chain" id="PRO_5040944213" evidence="1">
    <location>
        <begin position="26"/>
        <end position="408"/>
    </location>
</feature>
<dbReference type="SUPFAM" id="SSF89372">
    <property type="entry name" value="Fucose-specific lectin"/>
    <property type="match status" value="1"/>
</dbReference>
<evidence type="ECO:0000256" key="1">
    <source>
        <dbReference type="SAM" id="SignalP"/>
    </source>
</evidence>
<sequence>MPTRHGQGMKAALAAGALLASAAHAQEDQLIHLPPERPAQPVRTIPAGSLPGAVALPGGQRSGGSEMRAVPTLPDRSSKPILLKLAPVPWLGVTLIPQNDMTGWTALTNGATKGGASVVRLPGGGGQIIVRGADDGLYVAPVELAQPGGPIDAAAWRSLGATATSEANCRVAGFGYMFGCAWLGTNGNAVYAFLSANPSGTAAESYDLGGSKADGRPALAALSITPGVGLTRRVRMLVLGNETMFLRTQSTTGAVEQPNPLVPWGGAPGSVDDTGWTRMTGSFVTSAQCDADRCAYVRSGGLLGLGDPANEMPGAGAPPLPGGWSKTAPAPVRLASGKYAVIARSANGRIYRTVTDGGTSWTPWADEGGTVMASASVSCVAEGERPLCFAQGLDGRIYWKKLGTASGL</sequence>